<dbReference type="Proteomes" id="UP000680656">
    <property type="component" value="Chromosome"/>
</dbReference>
<dbReference type="GeneID" id="65096624"/>
<proteinExistence type="predicted"/>
<evidence type="ECO:0000313" key="2">
    <source>
        <dbReference type="EMBL" id="QVV89958.1"/>
    </source>
</evidence>
<gene>
    <name evidence="2" type="ORF">KHC33_05530</name>
</gene>
<feature type="region of interest" description="Disordered" evidence="1">
    <location>
        <begin position="47"/>
        <end position="67"/>
    </location>
</feature>
<evidence type="ECO:0000313" key="3">
    <source>
        <dbReference type="Proteomes" id="UP000680656"/>
    </source>
</evidence>
<organism evidence="2 3">
    <name type="scientific">Methanospirillum purgamenti</name>
    <dbReference type="NCBI Taxonomy" id="2834276"/>
    <lineage>
        <taxon>Archaea</taxon>
        <taxon>Methanobacteriati</taxon>
        <taxon>Methanobacteriota</taxon>
        <taxon>Stenosarchaea group</taxon>
        <taxon>Methanomicrobia</taxon>
        <taxon>Methanomicrobiales</taxon>
        <taxon>Methanospirillaceae</taxon>
        <taxon>Methanospirillum</taxon>
    </lineage>
</organism>
<evidence type="ECO:0008006" key="4">
    <source>
        <dbReference type="Google" id="ProtNLM"/>
    </source>
</evidence>
<dbReference type="Gene3D" id="1.20.5.2950">
    <property type="match status" value="1"/>
</dbReference>
<evidence type="ECO:0000256" key="1">
    <source>
        <dbReference type="SAM" id="MobiDB-lite"/>
    </source>
</evidence>
<sequence length="113" mass="13090">MGILEIDQIKKCEQEAADLIEGARQRKKLAIEEAIREGEERMALRLSDAEKKVREEREGAEKDMQEEHTLLLKNAKDEARRIREHSTQKKDDAVLRLIRMITGEDHVLSSPNE</sequence>
<keyword evidence="3" id="KW-1185">Reference proteome</keyword>
<accession>A0A8E7B3N5</accession>
<dbReference type="KEGG" id="mrtj:KHC33_05530"/>
<name>A0A8E7B3N5_9EURY</name>
<dbReference type="RefSeq" id="WP_214420739.1">
    <property type="nucleotide sequence ID" value="NZ_CP075546.1"/>
</dbReference>
<dbReference type="EMBL" id="CP075546">
    <property type="protein sequence ID" value="QVV89958.1"/>
    <property type="molecule type" value="Genomic_DNA"/>
</dbReference>
<reference evidence="2 3" key="1">
    <citation type="submission" date="2021-05" db="EMBL/GenBank/DDBJ databases">
        <title>A novel Methanospirillum isolate from a pyrite-forming mixed culture.</title>
        <authorList>
            <person name="Bunk B."/>
            <person name="Sproer C."/>
            <person name="Spring S."/>
            <person name="Pester M."/>
        </authorList>
    </citation>
    <scope>NUCLEOTIDE SEQUENCE [LARGE SCALE GENOMIC DNA]</scope>
    <source>
        <strain evidence="2 3">J.3.6.1-F.2.7.3</strain>
    </source>
</reference>
<protein>
    <recommendedName>
        <fullName evidence="4">ATP synthase archaeal subunit H</fullName>
    </recommendedName>
</protein>
<dbReference type="AlphaFoldDB" id="A0A8E7B3N5"/>